<evidence type="ECO:0000313" key="2">
    <source>
        <dbReference type="Proteomes" id="UP000805193"/>
    </source>
</evidence>
<dbReference type="EMBL" id="JABSTQ010011261">
    <property type="protein sequence ID" value="KAG0413426.1"/>
    <property type="molecule type" value="Genomic_DNA"/>
</dbReference>
<proteinExistence type="predicted"/>
<name>A0AC60P1Y4_IXOPE</name>
<gene>
    <name evidence="1" type="ORF">HPB47_009421</name>
</gene>
<sequence length="405" mass="44410">MSGGAAMDSLEALVEKAVDSRRVELHALSDFLWRNPELALKEFRAHERLTEFLENQEFRVQRHWLLDTAFRAEFDNTRGAEGPTVAFMCEFDALPEIGHGCGHNLIAECSVAAGIAVMEALKVRTDIPAKVLVLGTPAEENCGGKEMLLQKGAFKDVDVALMAHPGRRDALKMGFTASQHLSVKFRGRTAHAAASPWEGLNALDAAVTSYMNISVLRQQMKPAWRVHGVMLQAGKYPNLIPEESELKYHIRAPSTEELDVILSKVEACFRGAAEATGCSVDIIRGMKYKHMLHNDTIVSVYQRHGEALGISFEGEDPRAVIGTGASTDAANVSHAVPTAHPVYALRATARNHTREFSRAAGDRDAQEPTLKVARALALTALDFLKDPELLRKAKEEFAFNTTPSS</sequence>
<evidence type="ECO:0000313" key="1">
    <source>
        <dbReference type="EMBL" id="KAG0413426.1"/>
    </source>
</evidence>
<comment type="caution">
    <text evidence="1">The sequence shown here is derived from an EMBL/GenBank/DDBJ whole genome shotgun (WGS) entry which is preliminary data.</text>
</comment>
<keyword evidence="2" id="KW-1185">Reference proteome</keyword>
<accession>A0AC60P1Y4</accession>
<dbReference type="Proteomes" id="UP000805193">
    <property type="component" value="Unassembled WGS sequence"/>
</dbReference>
<protein>
    <submittedName>
        <fullName evidence="1">Uncharacterized protein</fullName>
    </submittedName>
</protein>
<organism evidence="1 2">
    <name type="scientific">Ixodes persulcatus</name>
    <name type="common">Taiga tick</name>
    <dbReference type="NCBI Taxonomy" id="34615"/>
    <lineage>
        <taxon>Eukaryota</taxon>
        <taxon>Metazoa</taxon>
        <taxon>Ecdysozoa</taxon>
        <taxon>Arthropoda</taxon>
        <taxon>Chelicerata</taxon>
        <taxon>Arachnida</taxon>
        <taxon>Acari</taxon>
        <taxon>Parasitiformes</taxon>
        <taxon>Ixodida</taxon>
        <taxon>Ixodoidea</taxon>
        <taxon>Ixodidae</taxon>
        <taxon>Ixodinae</taxon>
        <taxon>Ixodes</taxon>
    </lineage>
</organism>
<reference evidence="1 2" key="1">
    <citation type="journal article" date="2020" name="Cell">
        <title>Large-Scale Comparative Analyses of Tick Genomes Elucidate Their Genetic Diversity and Vector Capacities.</title>
        <authorList>
            <consortium name="Tick Genome and Microbiome Consortium (TIGMIC)"/>
            <person name="Jia N."/>
            <person name="Wang J."/>
            <person name="Shi W."/>
            <person name="Du L."/>
            <person name="Sun Y."/>
            <person name="Zhan W."/>
            <person name="Jiang J.F."/>
            <person name="Wang Q."/>
            <person name="Zhang B."/>
            <person name="Ji P."/>
            <person name="Bell-Sakyi L."/>
            <person name="Cui X.M."/>
            <person name="Yuan T.T."/>
            <person name="Jiang B.G."/>
            <person name="Yang W.F."/>
            <person name="Lam T.T."/>
            <person name="Chang Q.C."/>
            <person name="Ding S.J."/>
            <person name="Wang X.J."/>
            <person name="Zhu J.G."/>
            <person name="Ruan X.D."/>
            <person name="Zhao L."/>
            <person name="Wei J.T."/>
            <person name="Ye R.Z."/>
            <person name="Que T.C."/>
            <person name="Du C.H."/>
            <person name="Zhou Y.H."/>
            <person name="Cheng J.X."/>
            <person name="Dai P.F."/>
            <person name="Guo W.B."/>
            <person name="Han X.H."/>
            <person name="Huang E.J."/>
            <person name="Li L.F."/>
            <person name="Wei W."/>
            <person name="Gao Y.C."/>
            <person name="Liu J.Z."/>
            <person name="Shao H.Z."/>
            <person name="Wang X."/>
            <person name="Wang C.C."/>
            <person name="Yang T.C."/>
            <person name="Huo Q.B."/>
            <person name="Li W."/>
            <person name="Chen H.Y."/>
            <person name="Chen S.E."/>
            <person name="Zhou L.G."/>
            <person name="Ni X.B."/>
            <person name="Tian J.H."/>
            <person name="Sheng Y."/>
            <person name="Liu T."/>
            <person name="Pan Y.S."/>
            <person name="Xia L.Y."/>
            <person name="Li J."/>
            <person name="Zhao F."/>
            <person name="Cao W.C."/>
        </authorList>
    </citation>
    <scope>NUCLEOTIDE SEQUENCE [LARGE SCALE GENOMIC DNA]</scope>
    <source>
        <strain evidence="1">Iper-2018</strain>
    </source>
</reference>